<dbReference type="Gene3D" id="1.10.10.10">
    <property type="entry name" value="Winged helix-like DNA-binding domain superfamily/Winged helix DNA-binding domain"/>
    <property type="match status" value="1"/>
</dbReference>
<gene>
    <name evidence="3" type="primary">PA2G4</name>
    <name evidence="3" type="ORF">Ciccas_002727</name>
</gene>
<reference evidence="3 4" key="1">
    <citation type="submission" date="2024-11" db="EMBL/GenBank/DDBJ databases">
        <title>Adaptive evolution of stress response genes in parasites aligns with host niche diversity.</title>
        <authorList>
            <person name="Hahn C."/>
            <person name="Resl P."/>
        </authorList>
    </citation>
    <scope>NUCLEOTIDE SEQUENCE [LARGE SCALE GENOMIC DNA]</scope>
    <source>
        <strain evidence="3">EGGRZ-B1_66</strain>
        <tissue evidence="3">Body</tissue>
    </source>
</reference>
<keyword evidence="4" id="KW-1185">Reference proteome</keyword>
<dbReference type="InterPro" id="IPR036388">
    <property type="entry name" value="WH-like_DNA-bd_sf"/>
</dbReference>
<organism evidence="3 4">
    <name type="scientific">Cichlidogyrus casuarinus</name>
    <dbReference type="NCBI Taxonomy" id="1844966"/>
    <lineage>
        <taxon>Eukaryota</taxon>
        <taxon>Metazoa</taxon>
        <taxon>Spiralia</taxon>
        <taxon>Lophotrochozoa</taxon>
        <taxon>Platyhelminthes</taxon>
        <taxon>Monogenea</taxon>
        <taxon>Monopisthocotylea</taxon>
        <taxon>Dactylogyridea</taxon>
        <taxon>Ancyrocephalidae</taxon>
        <taxon>Cichlidogyrus</taxon>
    </lineage>
</organism>
<evidence type="ECO:0000256" key="1">
    <source>
        <dbReference type="ARBA" id="ARBA00007319"/>
    </source>
</evidence>
<dbReference type="EMBL" id="JBJKFK010000224">
    <property type="protein sequence ID" value="KAL3318604.1"/>
    <property type="molecule type" value="Genomic_DNA"/>
</dbReference>
<dbReference type="InterPro" id="IPR036390">
    <property type="entry name" value="WH_DNA-bd_sf"/>
</dbReference>
<dbReference type="CDD" id="cd01089">
    <property type="entry name" value="PA2G4-like"/>
    <property type="match status" value="1"/>
</dbReference>
<comment type="caution">
    <text evidence="3">The sequence shown here is derived from an EMBL/GenBank/DDBJ whole genome shotgun (WGS) entry which is preliminary data.</text>
</comment>
<dbReference type="AlphaFoldDB" id="A0ABD2QGF5"/>
<comment type="similarity">
    <text evidence="1">Belongs to the peptidase M24 family.</text>
</comment>
<evidence type="ECO:0000259" key="2">
    <source>
        <dbReference type="Pfam" id="PF00557"/>
    </source>
</evidence>
<protein>
    <submittedName>
        <fullName evidence="3">Proliferation-associated protein 2G4</fullName>
    </submittedName>
</protein>
<evidence type="ECO:0000313" key="4">
    <source>
        <dbReference type="Proteomes" id="UP001626550"/>
    </source>
</evidence>
<feature type="domain" description="Peptidase M24" evidence="2">
    <location>
        <begin position="20"/>
        <end position="180"/>
    </location>
</feature>
<dbReference type="SUPFAM" id="SSF55920">
    <property type="entry name" value="Creatinase/aminopeptidase"/>
    <property type="match status" value="1"/>
</dbReference>
<dbReference type="Proteomes" id="UP001626550">
    <property type="component" value="Unassembled WGS sequence"/>
</dbReference>
<proteinExistence type="inferred from homology"/>
<sequence length="367" mass="40741">MSKAEAADPSPSQDDVRNKYSIASNIVKKILKLVVDKCVAGAKIQEICTFGDKGIMDETGQHFVSKKDIKTGLAFPTTLSVNNIICHYSPVDGDVDGPLELKDGDLVKIDMGAHIDGFCVVVGHSHVVGASPQNPVTGRKADVIHAANKALEAALRKLKPGCKNMEITDVINKVTSEYNCNAIRGIQSHETKQHEYDTEKTIVLNPTEEQRKKVESCTIEPWEVWILDVVVSTGDGKAREHSSRPNLYKKNDTAYQLKLNAARQVYAEANTKFSTFPFHVRYMSDIGKFRMAMTECSQHGNIEPMQVFEEKEGEFVAQFKSTILVTDTGPIRLSGSFDPAPYKTELKIKDEALKELLLQSLKIKKEN</sequence>
<dbReference type="InterPro" id="IPR036005">
    <property type="entry name" value="Creatinase/aminopeptidase-like"/>
</dbReference>
<dbReference type="InterPro" id="IPR047113">
    <property type="entry name" value="PA2G4/ARX1"/>
</dbReference>
<dbReference type="Gene3D" id="3.90.230.10">
    <property type="entry name" value="Creatinase/methionine aminopeptidase superfamily"/>
    <property type="match status" value="1"/>
</dbReference>
<dbReference type="Pfam" id="PF00557">
    <property type="entry name" value="Peptidase_M24"/>
    <property type="match status" value="1"/>
</dbReference>
<dbReference type="PANTHER" id="PTHR10804:SF11">
    <property type="entry name" value="PROLIFERATION-ASSOCIATED PROTEIN 2G4"/>
    <property type="match status" value="1"/>
</dbReference>
<dbReference type="SUPFAM" id="SSF46785">
    <property type="entry name" value="Winged helix' DNA-binding domain"/>
    <property type="match status" value="1"/>
</dbReference>
<dbReference type="PANTHER" id="PTHR10804">
    <property type="entry name" value="PROTEASE FAMILY M24 METHIONYL AMINOPEPTIDASE, AMINOPEPTIDASE P"/>
    <property type="match status" value="1"/>
</dbReference>
<evidence type="ECO:0000313" key="3">
    <source>
        <dbReference type="EMBL" id="KAL3318604.1"/>
    </source>
</evidence>
<accession>A0ABD2QGF5</accession>
<name>A0ABD2QGF5_9PLAT</name>
<dbReference type="InterPro" id="IPR000994">
    <property type="entry name" value="Pept_M24"/>
</dbReference>